<dbReference type="Proteomes" id="UP001595755">
    <property type="component" value="Unassembled WGS sequence"/>
</dbReference>
<dbReference type="PANTHER" id="PTHR40111">
    <property type="entry name" value="CEPHALOSPORIN-C DEACETYLASE"/>
    <property type="match status" value="1"/>
</dbReference>
<dbReference type="InterPro" id="IPR039069">
    <property type="entry name" value="CE7"/>
</dbReference>
<protein>
    <submittedName>
        <fullName evidence="2">Acetylxylan esterase</fullName>
    </submittedName>
</protein>
<evidence type="ECO:0000313" key="2">
    <source>
        <dbReference type="EMBL" id="MFC4304903.1"/>
    </source>
</evidence>
<dbReference type="RefSeq" id="WP_204605612.1">
    <property type="nucleotide sequence ID" value="NZ_JBHSED010000035.1"/>
</dbReference>
<evidence type="ECO:0000313" key="3">
    <source>
        <dbReference type="Proteomes" id="UP001595755"/>
    </source>
</evidence>
<proteinExistence type="predicted"/>
<dbReference type="PANTHER" id="PTHR40111:SF1">
    <property type="entry name" value="CEPHALOSPORIN-C DEACETYLASE"/>
    <property type="match status" value="1"/>
</dbReference>
<dbReference type="InterPro" id="IPR008391">
    <property type="entry name" value="AXE1_dom"/>
</dbReference>
<organism evidence="2 3">
    <name type="scientific">Cohnella boryungensis</name>
    <dbReference type="NCBI Taxonomy" id="768479"/>
    <lineage>
        <taxon>Bacteria</taxon>
        <taxon>Bacillati</taxon>
        <taxon>Bacillota</taxon>
        <taxon>Bacilli</taxon>
        <taxon>Bacillales</taxon>
        <taxon>Paenibacillaceae</taxon>
        <taxon>Cohnella</taxon>
    </lineage>
</organism>
<name>A0ABV8SBF2_9BACL</name>
<dbReference type="Gene3D" id="3.40.50.1820">
    <property type="entry name" value="alpha/beta hydrolase"/>
    <property type="match status" value="1"/>
</dbReference>
<dbReference type="SUPFAM" id="SSF53474">
    <property type="entry name" value="alpha/beta-Hydrolases"/>
    <property type="match status" value="1"/>
</dbReference>
<gene>
    <name evidence="2" type="ORF">ACFO1S_15845</name>
</gene>
<dbReference type="InterPro" id="IPR029058">
    <property type="entry name" value="AB_hydrolase_fold"/>
</dbReference>
<feature type="domain" description="Acetyl xylan esterase" evidence="1">
    <location>
        <begin position="9"/>
        <end position="308"/>
    </location>
</feature>
<comment type="caution">
    <text evidence="2">The sequence shown here is derived from an EMBL/GenBank/DDBJ whole genome shotgun (WGS) entry which is preliminary data.</text>
</comment>
<sequence length="318" mass="35495">MGNAISRRIEELEKLTVPLTAQPDLDEYWEDTLRKYAAKPLNAARTPVETPFREMEVFRVEYEGFDDTRIQGWYLLPRLGRDKKLPCLVIYHGYSGSKGYPEDYASYVMMGMAVLAIDVRGQSGETGNLMPQDYGMVRGWITQGILDRDTCYYKAITIDALKALDWVGEQPEIDPARICAMGGSQGGGLAMIAAALSDKLAIAVAHIPNMCYMDFGMLNSTSSLTEASAFVERFPEHLETVTRTLSYYDNLNLAHRIRIPIFVTVGLKDPVTMPETIYAAYNRIEGDKSISVFPFTGHAVTGGQNRQACDFIASRLLK</sequence>
<accession>A0ABV8SBF2</accession>
<evidence type="ECO:0000259" key="1">
    <source>
        <dbReference type="Pfam" id="PF05448"/>
    </source>
</evidence>
<keyword evidence="3" id="KW-1185">Reference proteome</keyword>
<dbReference type="Pfam" id="PF05448">
    <property type="entry name" value="AXE1"/>
    <property type="match status" value="1"/>
</dbReference>
<dbReference type="EMBL" id="JBHSED010000035">
    <property type="protein sequence ID" value="MFC4304903.1"/>
    <property type="molecule type" value="Genomic_DNA"/>
</dbReference>
<reference evidence="3" key="1">
    <citation type="journal article" date="2019" name="Int. J. Syst. Evol. Microbiol.">
        <title>The Global Catalogue of Microorganisms (GCM) 10K type strain sequencing project: providing services to taxonomists for standard genome sequencing and annotation.</title>
        <authorList>
            <consortium name="The Broad Institute Genomics Platform"/>
            <consortium name="The Broad Institute Genome Sequencing Center for Infectious Disease"/>
            <person name="Wu L."/>
            <person name="Ma J."/>
        </authorList>
    </citation>
    <scope>NUCLEOTIDE SEQUENCE [LARGE SCALE GENOMIC DNA]</scope>
    <source>
        <strain evidence="3">CGMCC 4.1641</strain>
    </source>
</reference>